<dbReference type="SUPFAM" id="SSF50685">
    <property type="entry name" value="Barwin-like endoglucanases"/>
    <property type="match status" value="1"/>
</dbReference>
<dbReference type="InterPro" id="IPR059180">
    <property type="entry name" value="3D_YorM"/>
</dbReference>
<reference evidence="4 5" key="1">
    <citation type="submission" date="2023-04" db="EMBL/GenBank/DDBJ databases">
        <title>A. sendaiensis sub sp. chiapanensis a novel subspecie with specific adaptation in bacterial cell wall isolated from an active volcano.</title>
        <authorList>
            <person name="Alvarez Gutierrez P.E."/>
            <person name="Ortiz Cortes L.Y."/>
        </authorList>
    </citation>
    <scope>NUCLEOTIDE SEQUENCE [LARGE SCALE GENOMIC DNA]</scope>
    <source>
        <strain evidence="4 5">PA2</strain>
    </source>
</reference>
<gene>
    <name evidence="4" type="ORF">QID03_07955</name>
</gene>
<dbReference type="CDD" id="cd14667">
    <property type="entry name" value="3D_containing_proteins"/>
    <property type="match status" value="1"/>
</dbReference>
<evidence type="ECO:0000259" key="3">
    <source>
        <dbReference type="Pfam" id="PF06725"/>
    </source>
</evidence>
<protein>
    <submittedName>
        <fullName evidence="4">3D domain-containing protein</fullName>
    </submittedName>
</protein>
<dbReference type="Gene3D" id="2.40.40.10">
    <property type="entry name" value="RlpA-like domain"/>
    <property type="match status" value="1"/>
</dbReference>
<name>A0ABT6XYL6_ALISE</name>
<evidence type="ECO:0000256" key="1">
    <source>
        <dbReference type="ARBA" id="ARBA00022729"/>
    </source>
</evidence>
<feature type="chain" id="PRO_5046469557" evidence="2">
    <location>
        <begin position="20"/>
        <end position="168"/>
    </location>
</feature>
<dbReference type="InterPro" id="IPR010611">
    <property type="entry name" value="3D_dom"/>
</dbReference>
<dbReference type="InterPro" id="IPR051933">
    <property type="entry name" value="Resuscitation_pf_RpfB"/>
</dbReference>
<dbReference type="Proteomes" id="UP001529245">
    <property type="component" value="Unassembled WGS sequence"/>
</dbReference>
<proteinExistence type="predicted"/>
<keyword evidence="1 2" id="KW-0732">Signal</keyword>
<organism evidence="4 5">
    <name type="scientific">Alicyclobacillus sendaiensis PA2</name>
    <dbReference type="NCBI Taxonomy" id="3029425"/>
    <lineage>
        <taxon>Bacteria</taxon>
        <taxon>Bacillati</taxon>
        <taxon>Bacillota</taxon>
        <taxon>Bacilli</taxon>
        <taxon>Bacillales</taxon>
        <taxon>Alicyclobacillaceae</taxon>
        <taxon>Alicyclobacillus</taxon>
    </lineage>
</organism>
<sequence>MCLTLICAAASWCSSAAPANGTPVAKHAPSAAHAEQASWRAEPEAITVFGRSYDIRRCKKVTDTFVVTAYNLDRYSTGKDPGDPGFGVTSTGRPAVIGRTVAVDPAVIPYGSLLYIEGVGWRIAEDTGGAIRGHHIDVLMPSRKHALQFGVKRNCRVTVYIPDDLDDV</sequence>
<feature type="domain" description="3D" evidence="3">
    <location>
        <begin position="99"/>
        <end position="159"/>
    </location>
</feature>
<evidence type="ECO:0000313" key="4">
    <source>
        <dbReference type="EMBL" id="MDI9260122.1"/>
    </source>
</evidence>
<feature type="signal peptide" evidence="2">
    <location>
        <begin position="1"/>
        <end position="19"/>
    </location>
</feature>
<dbReference type="PANTHER" id="PTHR39160:SF4">
    <property type="entry name" value="RESUSCITATION-PROMOTING FACTOR RPFB"/>
    <property type="match status" value="1"/>
</dbReference>
<dbReference type="EMBL" id="JASGCB010000011">
    <property type="protein sequence ID" value="MDI9260122.1"/>
    <property type="molecule type" value="Genomic_DNA"/>
</dbReference>
<dbReference type="RefSeq" id="WP_283203633.1">
    <property type="nucleotide sequence ID" value="NZ_JASGCB010000011.1"/>
</dbReference>
<evidence type="ECO:0000313" key="5">
    <source>
        <dbReference type="Proteomes" id="UP001529245"/>
    </source>
</evidence>
<dbReference type="Pfam" id="PF06725">
    <property type="entry name" value="3D"/>
    <property type="match status" value="1"/>
</dbReference>
<accession>A0ABT6XYL6</accession>
<comment type="caution">
    <text evidence="4">The sequence shown here is derived from an EMBL/GenBank/DDBJ whole genome shotgun (WGS) entry which is preliminary data.</text>
</comment>
<dbReference type="PANTHER" id="PTHR39160">
    <property type="entry name" value="CELL WALL-BINDING PROTEIN YOCH"/>
    <property type="match status" value="1"/>
</dbReference>
<evidence type="ECO:0000256" key="2">
    <source>
        <dbReference type="SAM" id="SignalP"/>
    </source>
</evidence>
<dbReference type="InterPro" id="IPR036908">
    <property type="entry name" value="RlpA-like_sf"/>
</dbReference>
<keyword evidence="5" id="KW-1185">Reference proteome</keyword>